<dbReference type="PANTHER" id="PTHR46599">
    <property type="entry name" value="PIGGYBAC TRANSPOSABLE ELEMENT-DERIVED PROTEIN 4"/>
    <property type="match status" value="1"/>
</dbReference>
<feature type="domain" description="PiggyBac transposable element-derived protein" evidence="2">
    <location>
        <begin position="78"/>
        <end position="166"/>
    </location>
</feature>
<name>A0ABY7F5R4_MYAAR</name>
<keyword evidence="4" id="KW-1185">Reference proteome</keyword>
<accession>A0ABY7F5R4</accession>
<gene>
    <name evidence="3" type="ORF">MAR_031303</name>
</gene>
<organism evidence="3 4">
    <name type="scientific">Mya arenaria</name>
    <name type="common">Soft-shell clam</name>
    <dbReference type="NCBI Taxonomy" id="6604"/>
    <lineage>
        <taxon>Eukaryota</taxon>
        <taxon>Metazoa</taxon>
        <taxon>Spiralia</taxon>
        <taxon>Lophotrochozoa</taxon>
        <taxon>Mollusca</taxon>
        <taxon>Bivalvia</taxon>
        <taxon>Autobranchia</taxon>
        <taxon>Heteroconchia</taxon>
        <taxon>Euheterodonta</taxon>
        <taxon>Imparidentia</taxon>
        <taxon>Neoheterodontei</taxon>
        <taxon>Myida</taxon>
        <taxon>Myoidea</taxon>
        <taxon>Myidae</taxon>
        <taxon>Mya</taxon>
    </lineage>
</organism>
<protein>
    <submittedName>
        <fullName evidence="3">PGBD4-like protein</fullName>
    </submittedName>
</protein>
<dbReference type="Pfam" id="PF13842">
    <property type="entry name" value="zf-Tnp_2"/>
    <property type="match status" value="1"/>
</dbReference>
<evidence type="ECO:0000313" key="4">
    <source>
        <dbReference type="Proteomes" id="UP001164746"/>
    </source>
</evidence>
<evidence type="ECO:0000259" key="1">
    <source>
        <dbReference type="Pfam" id="PF13842"/>
    </source>
</evidence>
<feature type="domain" description="PiggyBac transposable element-derived protein 4 C-terminal zinc-finger" evidence="1">
    <location>
        <begin position="324"/>
        <end position="362"/>
    </location>
</feature>
<dbReference type="InterPro" id="IPR032718">
    <property type="entry name" value="PGBD4_Znf_C"/>
</dbReference>
<evidence type="ECO:0000313" key="3">
    <source>
        <dbReference type="EMBL" id="WAR16709.1"/>
    </source>
</evidence>
<sequence>PVDYLELFLDEDLINHLCIQTNLYAEQYQAVTSLKRFSRVHDWTNIRNDEMKQFLAIVLLIGIVNLPTMDNKDFVQCAVYEPRRDNCVDESLLLWKGRLLFRQYIPHKRARFKVNAGKDDPENEIRPVIPDNALNLSTSEQMVVFLIAPLLDKGYHVHTDNWYTSTIRANRGIPTQLTEQAVDRTGDSSALLGDDKIVATKYHSTKVVYLLPSVHGHDEVTVNNSRRNAQSNAQRYRQNITEIWGASTGRIKLSNLSALNAFILACKDGYDKPFLQFLESVITSWAYKDNRPPVVSEPEDIVRLRERHFLEIIPPNEGEERPTRLCKVCSKKGLKRREVRHYCPDCPSKPALCYSPCFRAYHTKFVYWQ</sequence>
<dbReference type="Pfam" id="PF13843">
    <property type="entry name" value="DDE_Tnp_1_7"/>
    <property type="match status" value="2"/>
</dbReference>
<dbReference type="PANTHER" id="PTHR46599:SF3">
    <property type="entry name" value="PIGGYBAC TRANSPOSABLE ELEMENT-DERIVED PROTEIN 4"/>
    <property type="match status" value="1"/>
</dbReference>
<evidence type="ECO:0000259" key="2">
    <source>
        <dbReference type="Pfam" id="PF13843"/>
    </source>
</evidence>
<dbReference type="Proteomes" id="UP001164746">
    <property type="component" value="Chromosome 10"/>
</dbReference>
<feature type="non-terminal residue" evidence="3">
    <location>
        <position position="1"/>
    </location>
</feature>
<reference evidence="3" key="1">
    <citation type="submission" date="2022-11" db="EMBL/GenBank/DDBJ databases">
        <title>Centuries of genome instability and evolution in soft-shell clam transmissible cancer (bioRxiv).</title>
        <authorList>
            <person name="Hart S.F.M."/>
            <person name="Yonemitsu M.A."/>
            <person name="Giersch R.M."/>
            <person name="Beal B.F."/>
            <person name="Arriagada G."/>
            <person name="Davis B.W."/>
            <person name="Ostrander E.A."/>
            <person name="Goff S.P."/>
            <person name="Metzger M.J."/>
        </authorList>
    </citation>
    <scope>NUCLEOTIDE SEQUENCE</scope>
    <source>
        <strain evidence="3">MELC-2E11</strain>
        <tissue evidence="3">Siphon/mantle</tissue>
    </source>
</reference>
<dbReference type="InterPro" id="IPR029526">
    <property type="entry name" value="PGBD"/>
</dbReference>
<dbReference type="EMBL" id="CP111021">
    <property type="protein sequence ID" value="WAR16709.1"/>
    <property type="molecule type" value="Genomic_DNA"/>
</dbReference>
<feature type="domain" description="PiggyBac transposable element-derived protein" evidence="2">
    <location>
        <begin position="1"/>
        <end position="68"/>
    </location>
</feature>
<proteinExistence type="predicted"/>